<evidence type="ECO:0008006" key="3">
    <source>
        <dbReference type="Google" id="ProtNLM"/>
    </source>
</evidence>
<dbReference type="AlphaFoldDB" id="A0A316FZD0"/>
<dbReference type="Proteomes" id="UP000245790">
    <property type="component" value="Unassembled WGS sequence"/>
</dbReference>
<protein>
    <recommendedName>
        <fullName evidence="3">Glutamyl-tRNA amidotransferase</fullName>
    </recommendedName>
</protein>
<comment type="caution">
    <text evidence="1">The sequence shown here is derived from an EMBL/GenBank/DDBJ whole genome shotgun (WGS) entry which is preliminary data.</text>
</comment>
<dbReference type="PANTHER" id="PTHR28055">
    <property type="entry name" value="ALTERED INHERITANCE OF MITOCHONDRIA PROTEIN 41, MITOCHONDRIAL"/>
    <property type="match status" value="1"/>
</dbReference>
<name>A0A316FZD0_9GAMM</name>
<dbReference type="RefSeq" id="WP_109762017.1">
    <property type="nucleotide sequence ID" value="NZ_QGGU01000002.1"/>
</dbReference>
<dbReference type="SUPFAM" id="SSF89095">
    <property type="entry name" value="GatB/YqeY motif"/>
    <property type="match status" value="1"/>
</dbReference>
<dbReference type="GO" id="GO:0016884">
    <property type="term" value="F:carbon-nitrogen ligase activity, with glutamine as amido-N-donor"/>
    <property type="evidence" value="ECO:0007669"/>
    <property type="project" value="InterPro"/>
</dbReference>
<dbReference type="PANTHER" id="PTHR28055:SF1">
    <property type="entry name" value="ALTERED INHERITANCE OF MITOCHONDRIA PROTEIN 41, MITOCHONDRIAL"/>
    <property type="match status" value="1"/>
</dbReference>
<reference evidence="1 2" key="1">
    <citation type="submission" date="2018-05" db="EMBL/GenBank/DDBJ databases">
        <title>Genomic Encyclopedia of Type Strains, Phase IV (KMG-IV): sequencing the most valuable type-strain genomes for metagenomic binning, comparative biology and taxonomic classification.</title>
        <authorList>
            <person name="Goeker M."/>
        </authorList>
    </citation>
    <scope>NUCLEOTIDE SEQUENCE [LARGE SCALE GENOMIC DNA]</scope>
    <source>
        <strain evidence="1 2">DSM 25350</strain>
    </source>
</reference>
<dbReference type="Pfam" id="PF09424">
    <property type="entry name" value="YqeY"/>
    <property type="match status" value="1"/>
</dbReference>
<proteinExistence type="predicted"/>
<dbReference type="InterPro" id="IPR003789">
    <property type="entry name" value="Asn/Gln_tRNA_amidoTrase-B-like"/>
</dbReference>
<evidence type="ECO:0000313" key="1">
    <source>
        <dbReference type="EMBL" id="PWK53919.1"/>
    </source>
</evidence>
<dbReference type="InterPro" id="IPR023168">
    <property type="entry name" value="GatB_Yqey_C_2"/>
</dbReference>
<gene>
    <name evidence="1" type="ORF">C8D97_102310</name>
</gene>
<dbReference type="InterPro" id="IPR019004">
    <property type="entry name" value="YqeY/Aim41"/>
</dbReference>
<dbReference type="EMBL" id="QGGU01000002">
    <property type="protein sequence ID" value="PWK53919.1"/>
    <property type="molecule type" value="Genomic_DNA"/>
</dbReference>
<dbReference type="OrthoDB" id="9788127at2"/>
<dbReference type="InterPro" id="IPR042184">
    <property type="entry name" value="YqeY/Aim41_N"/>
</dbReference>
<sequence>MAALLDQINNAMKDAMRAKAKDRLGTIRLLTAAVKQYKVDNRVDDVDDATILAILDKMVKQRRESIKAYTEAGRDELVAVEQAEIEVLSDFLPQQLNDDEIAALIDEAVAATGAESMRDMGKVMGILKPKLQGRADMGAVSGKIKARLS</sequence>
<organism evidence="1 2">
    <name type="scientific">Pleionea mediterranea</name>
    <dbReference type="NCBI Taxonomy" id="523701"/>
    <lineage>
        <taxon>Bacteria</taxon>
        <taxon>Pseudomonadati</taxon>
        <taxon>Pseudomonadota</taxon>
        <taxon>Gammaproteobacteria</taxon>
        <taxon>Oceanospirillales</taxon>
        <taxon>Pleioneaceae</taxon>
        <taxon>Pleionea</taxon>
    </lineage>
</organism>
<evidence type="ECO:0000313" key="2">
    <source>
        <dbReference type="Proteomes" id="UP000245790"/>
    </source>
</evidence>
<keyword evidence="2" id="KW-1185">Reference proteome</keyword>
<dbReference type="Gene3D" id="1.10.1510.10">
    <property type="entry name" value="Uncharacterised protein YqeY/AIM41 PF09424, N-terminal domain"/>
    <property type="match status" value="1"/>
</dbReference>
<dbReference type="Gene3D" id="1.10.10.410">
    <property type="match status" value="1"/>
</dbReference>
<accession>A0A316FZD0</accession>